<evidence type="ECO:0000259" key="1">
    <source>
        <dbReference type="SMART" id="SM01052"/>
    </source>
</evidence>
<organism evidence="2 3">
    <name type="scientific">Triparma laevis f. inornata</name>
    <dbReference type="NCBI Taxonomy" id="1714386"/>
    <lineage>
        <taxon>Eukaryota</taxon>
        <taxon>Sar</taxon>
        <taxon>Stramenopiles</taxon>
        <taxon>Ochrophyta</taxon>
        <taxon>Bolidophyceae</taxon>
        <taxon>Parmales</taxon>
        <taxon>Triparmaceae</taxon>
        <taxon>Triparma</taxon>
    </lineage>
</organism>
<dbReference type="InterPro" id="IPR036859">
    <property type="entry name" value="CAP-Gly_dom_sf"/>
</dbReference>
<accession>A0A9W7ALP2</accession>
<sequence length="231" mass="25204">MSTFTITPTIGTRISDSDGFLGTVLYIGPVSSAKNQKETYCGIEWDDSTRGKHDGSVISREDKSIVRHFRCESGSLTAGSFVKSSKLNFGVDFCQTLSERYVQLDAPLLAPDNKFRGCVAMTKGGRSKQIEFHGEEKIRKYQQVEGIEKVALRGAGVSHAGDDTEKIAEYAGHLTEVDLQGNMLHDWEEVGKIINQLSALEMLHLNANRLGNPEPLPETFKNAIGGGGIGI</sequence>
<dbReference type="AlphaFoldDB" id="A0A9W7ALP2"/>
<dbReference type="Gene3D" id="3.80.10.10">
    <property type="entry name" value="Ribonuclease Inhibitor"/>
    <property type="match status" value="1"/>
</dbReference>
<dbReference type="InterPro" id="IPR032675">
    <property type="entry name" value="LRR_dom_sf"/>
</dbReference>
<protein>
    <recommendedName>
        <fullName evidence="1">CAP-Gly domain-containing protein</fullName>
    </recommendedName>
</protein>
<feature type="domain" description="CAP-Gly" evidence="1">
    <location>
        <begin position="10"/>
        <end position="88"/>
    </location>
</feature>
<dbReference type="EMBL" id="BLQM01000158">
    <property type="protein sequence ID" value="GMH70599.1"/>
    <property type="molecule type" value="Genomic_DNA"/>
</dbReference>
<reference evidence="3" key="1">
    <citation type="journal article" date="2023" name="Commun. Biol.">
        <title>Genome analysis of Parmales, the sister group of diatoms, reveals the evolutionary specialization of diatoms from phago-mixotrophs to photoautotrophs.</title>
        <authorList>
            <person name="Ban H."/>
            <person name="Sato S."/>
            <person name="Yoshikawa S."/>
            <person name="Yamada K."/>
            <person name="Nakamura Y."/>
            <person name="Ichinomiya M."/>
            <person name="Sato N."/>
            <person name="Blanc-Mathieu R."/>
            <person name="Endo H."/>
            <person name="Kuwata A."/>
            <person name="Ogata H."/>
        </authorList>
    </citation>
    <scope>NUCLEOTIDE SEQUENCE [LARGE SCALE GENOMIC DNA]</scope>
</reference>
<proteinExistence type="predicted"/>
<dbReference type="SMART" id="SM01052">
    <property type="entry name" value="CAP_GLY"/>
    <property type="match status" value="1"/>
</dbReference>
<evidence type="ECO:0000313" key="2">
    <source>
        <dbReference type="EMBL" id="GMH70599.1"/>
    </source>
</evidence>
<comment type="caution">
    <text evidence="2">The sequence shown here is derived from an EMBL/GenBank/DDBJ whole genome shotgun (WGS) entry which is preliminary data.</text>
</comment>
<dbReference type="Gene3D" id="2.30.30.190">
    <property type="entry name" value="CAP Gly-rich-like domain"/>
    <property type="match status" value="1"/>
</dbReference>
<name>A0A9W7ALP2_9STRA</name>
<dbReference type="Pfam" id="PF01302">
    <property type="entry name" value="CAP_GLY"/>
    <property type="match status" value="1"/>
</dbReference>
<dbReference type="InterPro" id="IPR000938">
    <property type="entry name" value="CAP-Gly_domain"/>
</dbReference>
<dbReference type="Proteomes" id="UP001162640">
    <property type="component" value="Unassembled WGS sequence"/>
</dbReference>
<evidence type="ECO:0000313" key="3">
    <source>
        <dbReference type="Proteomes" id="UP001162640"/>
    </source>
</evidence>
<dbReference type="SUPFAM" id="SSF74924">
    <property type="entry name" value="Cap-Gly domain"/>
    <property type="match status" value="1"/>
</dbReference>
<gene>
    <name evidence="2" type="ORF">TL16_g05451</name>
</gene>